<keyword evidence="2" id="KW-0418">Kinase</keyword>
<keyword evidence="2" id="KW-0808">Transferase</keyword>
<evidence type="ECO:0000259" key="1">
    <source>
        <dbReference type="Pfam" id="PF01636"/>
    </source>
</evidence>
<dbReference type="Gene3D" id="3.30.200.20">
    <property type="entry name" value="Phosphorylase Kinase, domain 1"/>
    <property type="match status" value="1"/>
</dbReference>
<evidence type="ECO:0000313" key="3">
    <source>
        <dbReference type="Proteomes" id="UP001318682"/>
    </source>
</evidence>
<sequence length="339" mass="38071">MSRNNDLMNFIQQIGWGAAKIAPLAGDASNRRYHRLHHPDGRVAVLMDAPPDKGENIAPFVDIATYLTGTGLSAPEIFAANTERGFLLIEDLGDDLFARLILVEPALELPLYQCAVDVLSHLHRQAMPELEPYDARVMTPLATRAFDWYQFGAEGAVDLSARSRFLRDFHALLAPLDTQPKVLIQRDYHAENLLWIPERDGVARVGLLDFQDAMAGHPAYDLVSMLQDARRDVPRAVEQAMIDRFLEQNPQDAIQFKTAYALLGAQRNLRILGGFSRLCLKAGKAQYIDLIPRVWAHIQTNLQHPVLRGIADLIRETLPPPSQTVLDELRLKCATYPNR</sequence>
<evidence type="ECO:0000313" key="2">
    <source>
        <dbReference type="EMBL" id="WVX51309.1"/>
    </source>
</evidence>
<reference evidence="3" key="2">
    <citation type="submission" date="2024-01" db="EMBL/GenBank/DDBJ databases">
        <title>Roseobacter fucihabitans sp. nov., isolated from the brown alga Fucus spiralis.</title>
        <authorList>
            <person name="Hahnke S."/>
            <person name="Berger M."/>
            <person name="Schlingloff A."/>
            <person name="Athale I."/>
            <person name="Neumann-Schaal M."/>
            <person name="Adenaya A."/>
            <person name="Poehlein A."/>
            <person name="Daniel R."/>
            <person name="Pertersen J."/>
            <person name="Brinkhoff T."/>
        </authorList>
    </citation>
    <scope>NUCLEOTIDE SEQUENCE [LARGE SCALE GENOMIC DNA]</scope>
    <source>
        <strain evidence="3">B14</strain>
    </source>
</reference>
<dbReference type="RefSeq" id="WP_187428491.1">
    <property type="nucleotide sequence ID" value="NZ_CP143423.1"/>
</dbReference>
<dbReference type="SUPFAM" id="SSF56112">
    <property type="entry name" value="Protein kinase-like (PK-like)"/>
    <property type="match status" value="1"/>
</dbReference>
<feature type="domain" description="Aminoglycoside phosphotransferase" evidence="1">
    <location>
        <begin position="21"/>
        <end position="246"/>
    </location>
</feature>
<dbReference type="Pfam" id="PF01636">
    <property type="entry name" value="APH"/>
    <property type="match status" value="1"/>
</dbReference>
<organism evidence="2 3">
    <name type="scientific">Roseobacter fucihabitans</name>
    <dbReference type="NCBI Taxonomy" id="1537242"/>
    <lineage>
        <taxon>Bacteria</taxon>
        <taxon>Pseudomonadati</taxon>
        <taxon>Pseudomonadota</taxon>
        <taxon>Alphaproteobacteria</taxon>
        <taxon>Rhodobacterales</taxon>
        <taxon>Roseobacteraceae</taxon>
        <taxon>Roseobacter</taxon>
    </lineage>
</organism>
<dbReference type="InterPro" id="IPR002575">
    <property type="entry name" value="Aminoglycoside_PTrfase"/>
</dbReference>
<dbReference type="Gene3D" id="3.90.1200.10">
    <property type="match status" value="1"/>
</dbReference>
<gene>
    <name evidence="2" type="primary">amgK</name>
    <name evidence="2" type="ORF">ROLI_044100</name>
</gene>
<dbReference type="Proteomes" id="UP001318682">
    <property type="component" value="Chromosome"/>
</dbReference>
<dbReference type="InterPro" id="IPR011009">
    <property type="entry name" value="Kinase-like_dom_sf"/>
</dbReference>
<accession>A0ABZ2C3C4</accession>
<dbReference type="EC" id="2.7.1.221" evidence="2"/>
<dbReference type="GO" id="GO:0016301">
    <property type="term" value="F:kinase activity"/>
    <property type="evidence" value="ECO:0007669"/>
    <property type="project" value="UniProtKB-KW"/>
</dbReference>
<keyword evidence="3" id="KW-1185">Reference proteome</keyword>
<reference evidence="2 3" key="1">
    <citation type="submission" date="2015-07" db="EMBL/GenBank/DDBJ databases">
        <authorList>
            <person name="Voget S."/>
            <person name="Dogs M."/>
            <person name="Brinkhoff T.H."/>
            <person name="Daniel R."/>
        </authorList>
    </citation>
    <scope>NUCLEOTIDE SEQUENCE [LARGE SCALE GENOMIC DNA]</scope>
    <source>
        <strain evidence="2 3">B14</strain>
    </source>
</reference>
<proteinExistence type="predicted"/>
<protein>
    <submittedName>
        <fullName evidence="2">N-acetylmuramate/N-acetylglucosamine kinase</fullName>
        <ecNumber evidence="2">2.7.1.221</ecNumber>
    </submittedName>
</protein>
<dbReference type="EMBL" id="CP143423">
    <property type="protein sequence ID" value="WVX51309.1"/>
    <property type="molecule type" value="Genomic_DNA"/>
</dbReference>
<name>A0ABZ2C3C4_9RHOB</name>